<protein>
    <submittedName>
        <fullName evidence="2">Uncharacterized protein</fullName>
    </submittedName>
</protein>
<feature type="compositionally biased region" description="Polar residues" evidence="1">
    <location>
        <begin position="1"/>
        <end position="12"/>
    </location>
</feature>
<comment type="caution">
    <text evidence="2">The sequence shown here is derived from an EMBL/GenBank/DDBJ whole genome shotgun (WGS) entry which is preliminary data.</text>
</comment>
<accession>A0A150G5I5</accession>
<name>A0A150G5I5_GONPE</name>
<evidence type="ECO:0000313" key="3">
    <source>
        <dbReference type="Proteomes" id="UP000075714"/>
    </source>
</evidence>
<gene>
    <name evidence="2" type="ORF">GPECTOR_58g595</name>
</gene>
<sequence>MLSARSSSSLLQHRQCRAGSGGKPAAAAPCRRAGGPRRGSLQVVAYRSELSELLLQRANRYAEVTGAAGVMTDDEVGAALGTLLGPRGVTFLADGVVYPKDRVKDVKQLVGSLQRQHAAYEHLVYRPVVSAVNEEQGVVFTAVYYVLRNRGPVFGASEPTGRISKGFLVDKMSFDRKTGHLVSSLVTRQLTLEERDALLEDPTAWQPAVVEEGELVDVPDIVAGPNDYKYMGEVISKWAGVWSSEASLDVLPQVLAPDCRAHDGYGLANKANGILWQVGGLGVARGPEQAREVISRTHDTYDNRNQLVSYAVSFEHKLGFHHWRANAVTKSQGEGKGGAKGQAGGERAPVEGVGLICFNKHLQIRDVYEFTMKPYKNIRPYVPKRK</sequence>
<keyword evidence="3" id="KW-1185">Reference proteome</keyword>
<evidence type="ECO:0000256" key="1">
    <source>
        <dbReference type="SAM" id="MobiDB-lite"/>
    </source>
</evidence>
<dbReference type="EMBL" id="LSYV01000059">
    <property type="protein sequence ID" value="KXZ45146.1"/>
    <property type="molecule type" value="Genomic_DNA"/>
</dbReference>
<dbReference type="Proteomes" id="UP000075714">
    <property type="component" value="Unassembled WGS sequence"/>
</dbReference>
<organism evidence="2 3">
    <name type="scientific">Gonium pectorale</name>
    <name type="common">Green alga</name>
    <dbReference type="NCBI Taxonomy" id="33097"/>
    <lineage>
        <taxon>Eukaryota</taxon>
        <taxon>Viridiplantae</taxon>
        <taxon>Chlorophyta</taxon>
        <taxon>core chlorophytes</taxon>
        <taxon>Chlorophyceae</taxon>
        <taxon>CS clade</taxon>
        <taxon>Chlamydomonadales</taxon>
        <taxon>Volvocaceae</taxon>
        <taxon>Gonium</taxon>
    </lineage>
</organism>
<feature type="compositionally biased region" description="Low complexity" evidence="1">
    <location>
        <begin position="23"/>
        <end position="33"/>
    </location>
</feature>
<dbReference type="AlphaFoldDB" id="A0A150G5I5"/>
<evidence type="ECO:0000313" key="2">
    <source>
        <dbReference type="EMBL" id="KXZ45146.1"/>
    </source>
</evidence>
<dbReference type="OrthoDB" id="533114at2759"/>
<proteinExistence type="predicted"/>
<feature type="region of interest" description="Disordered" evidence="1">
    <location>
        <begin position="1"/>
        <end position="36"/>
    </location>
</feature>
<reference evidence="3" key="1">
    <citation type="journal article" date="2016" name="Nat. Commun.">
        <title>The Gonium pectorale genome demonstrates co-option of cell cycle regulation during the evolution of multicellularity.</title>
        <authorList>
            <person name="Hanschen E.R."/>
            <person name="Marriage T.N."/>
            <person name="Ferris P.J."/>
            <person name="Hamaji T."/>
            <person name="Toyoda A."/>
            <person name="Fujiyama A."/>
            <person name="Neme R."/>
            <person name="Noguchi H."/>
            <person name="Minakuchi Y."/>
            <person name="Suzuki M."/>
            <person name="Kawai-Toyooka H."/>
            <person name="Smith D.R."/>
            <person name="Sparks H."/>
            <person name="Anderson J."/>
            <person name="Bakaric R."/>
            <person name="Luria V."/>
            <person name="Karger A."/>
            <person name="Kirschner M.W."/>
            <person name="Durand P.M."/>
            <person name="Michod R.E."/>
            <person name="Nozaki H."/>
            <person name="Olson B.J."/>
        </authorList>
    </citation>
    <scope>NUCLEOTIDE SEQUENCE [LARGE SCALE GENOMIC DNA]</scope>
    <source>
        <strain evidence="3">NIES-2863</strain>
    </source>
</reference>